<accession>A0ABW9HFE0</accession>
<keyword evidence="1" id="KW-0472">Membrane</keyword>
<keyword evidence="3" id="KW-1185">Reference proteome</keyword>
<sequence length="97" mass="10125">MISQLIGAQQLLDPLVQSRHSISAFIKALTSQGKVIDLHATDRVIVIIIIFGLVLGLAAIAIVIAIALPLLIIAVFQAVSDITCTARIIAIGTGKGD</sequence>
<feature type="transmembrane region" description="Helical" evidence="1">
    <location>
        <begin position="44"/>
        <end position="76"/>
    </location>
</feature>
<proteinExistence type="predicted"/>
<keyword evidence="1" id="KW-0812">Transmembrane</keyword>
<keyword evidence="1" id="KW-1133">Transmembrane helix</keyword>
<evidence type="ECO:0000313" key="2">
    <source>
        <dbReference type="EMBL" id="MFM9520226.1"/>
    </source>
</evidence>
<organism evidence="2 3">
    <name type="scientific">Pseudomonas monachiensis</name>
    <dbReference type="NCBI Taxonomy" id="3060212"/>
    <lineage>
        <taxon>Bacteria</taxon>
        <taxon>Pseudomonadati</taxon>
        <taxon>Pseudomonadota</taxon>
        <taxon>Gammaproteobacteria</taxon>
        <taxon>Pseudomonadales</taxon>
        <taxon>Pseudomonadaceae</taxon>
        <taxon>Pseudomonas</taxon>
    </lineage>
</organism>
<dbReference type="EMBL" id="JBJVNW010000015">
    <property type="protein sequence ID" value="MFM9520226.1"/>
    <property type="molecule type" value="Genomic_DNA"/>
</dbReference>
<protein>
    <recommendedName>
        <fullName evidence="4">DUF4342 domain-containing protein</fullName>
    </recommendedName>
</protein>
<dbReference type="RefSeq" id="WP_223541175.1">
    <property type="nucleotide sequence ID" value="NZ_CP178857.1"/>
</dbReference>
<evidence type="ECO:0008006" key="4">
    <source>
        <dbReference type="Google" id="ProtNLM"/>
    </source>
</evidence>
<evidence type="ECO:0000256" key="1">
    <source>
        <dbReference type="SAM" id="Phobius"/>
    </source>
</evidence>
<gene>
    <name evidence="2" type="ORF">ACKKH4_23655</name>
</gene>
<comment type="caution">
    <text evidence="2">The sequence shown here is derived from an EMBL/GenBank/DDBJ whole genome shotgun (WGS) entry which is preliminary data.</text>
</comment>
<evidence type="ECO:0000313" key="3">
    <source>
        <dbReference type="Proteomes" id="UP001631987"/>
    </source>
</evidence>
<name>A0ABW9HFE0_9PSED</name>
<dbReference type="Proteomes" id="UP001631987">
    <property type="component" value="Unassembled WGS sequence"/>
</dbReference>
<reference evidence="2 3" key="1">
    <citation type="submission" date="2024-12" db="EMBL/GenBank/DDBJ databases">
        <title>Pseudomonas species isolated from Lotus nodules promote plant growth.</title>
        <authorList>
            <person name="Yu Y.-H."/>
            <person name="Kurtenbach J."/>
            <person name="Crosbie D."/>
            <person name="Brachmann A."/>
            <person name="Marin M."/>
        </authorList>
    </citation>
    <scope>NUCLEOTIDE SEQUENCE [LARGE SCALE GENOMIC DNA]</scope>
    <source>
        <strain evidence="2 3">PLb12A</strain>
    </source>
</reference>